<sequence>MTDSAARTSRPFVTGRSGVTEFPELDENDDTIVTVRFGGPDDPTPRRRSPSGGGHGPASALRAPIDSRFAFRPEFARHPPTPGPADFDFTLPPRERQAPPMLEVELIPLEPDEEP</sequence>
<reference evidence="2" key="1">
    <citation type="submission" date="2022-08" db="EMBL/GenBank/DDBJ databases">
        <authorList>
            <person name="Deng Y."/>
            <person name="Han X.-F."/>
            <person name="Zhang Y.-Q."/>
        </authorList>
    </citation>
    <scope>NUCLEOTIDE SEQUENCE</scope>
    <source>
        <strain evidence="2">CPCC 205716</strain>
    </source>
</reference>
<name>A0ABT2GCV2_9MICO</name>
<evidence type="ECO:0000313" key="3">
    <source>
        <dbReference type="Proteomes" id="UP001165580"/>
    </source>
</evidence>
<gene>
    <name evidence="2" type="ORF">NVV95_02715</name>
</gene>
<feature type="region of interest" description="Disordered" evidence="1">
    <location>
        <begin position="1"/>
        <end position="115"/>
    </location>
</feature>
<dbReference type="RefSeq" id="WP_259484992.1">
    <property type="nucleotide sequence ID" value="NZ_JANTEZ010000001.1"/>
</dbReference>
<evidence type="ECO:0000256" key="1">
    <source>
        <dbReference type="SAM" id="MobiDB-lite"/>
    </source>
</evidence>
<protein>
    <submittedName>
        <fullName evidence="2">Uncharacterized protein</fullName>
    </submittedName>
</protein>
<dbReference type="Proteomes" id="UP001165580">
    <property type="component" value="Unassembled WGS sequence"/>
</dbReference>
<proteinExistence type="predicted"/>
<dbReference type="EMBL" id="JANTEZ010000001">
    <property type="protein sequence ID" value="MCS5713462.1"/>
    <property type="molecule type" value="Genomic_DNA"/>
</dbReference>
<evidence type="ECO:0000313" key="2">
    <source>
        <dbReference type="EMBL" id="MCS5713462.1"/>
    </source>
</evidence>
<keyword evidence="3" id="KW-1185">Reference proteome</keyword>
<comment type="caution">
    <text evidence="2">The sequence shown here is derived from an EMBL/GenBank/DDBJ whole genome shotgun (WGS) entry which is preliminary data.</text>
</comment>
<accession>A0ABT2GCV2</accession>
<organism evidence="2 3">
    <name type="scientific">Herbiconiux gentiana</name>
    <dbReference type="NCBI Taxonomy" id="2970912"/>
    <lineage>
        <taxon>Bacteria</taxon>
        <taxon>Bacillati</taxon>
        <taxon>Actinomycetota</taxon>
        <taxon>Actinomycetes</taxon>
        <taxon>Micrococcales</taxon>
        <taxon>Microbacteriaceae</taxon>
        <taxon>Herbiconiux</taxon>
    </lineage>
</organism>